<dbReference type="CDD" id="cd07061">
    <property type="entry name" value="HP_HAP_like"/>
    <property type="match status" value="1"/>
</dbReference>
<dbReference type="InterPro" id="IPR029033">
    <property type="entry name" value="His_PPase_superfam"/>
</dbReference>
<sequence>MASNSLRLALFILVSLPHVESEILTAFAVCRHGERNARFTFPGDPYAESDWVGGYGALTKLGSDHQFFLGYRLHSLFTNGTHLPVDKVYYRSSEADRCMQSARSNSHGFMGQPDVVEIHTVPHKTDRLLNPDAPCQLYYDVWAQIEHSKLYEDLKEKYAPLFAELIRHGISTGLQDTWMLFDSLNAMKATGKEWPIWCTPEVFKILDEMNAKLENLRSGFGLPDDLESFGQNFSVLIPRIRGGKLLWEIIDRMKNAVKCDQGDQDRCGFKFHAYSAHDATLMALLSTLKSPFSVLNGGVPDYNDCITFELTKDQGQYNVMAQYSHFEPQNISSIILYHMGPLNSCRTCHLDAFADSHEAFKPPEDFEEWCSRGLKQYTNPEVDENSKEGNSEKSPNESTTSTWYLIGVVMPVLLVFLVHEN</sequence>
<dbReference type="InterPro" id="IPR033379">
    <property type="entry name" value="Acid_Pase_AS"/>
</dbReference>
<reference evidence="9" key="2">
    <citation type="journal article" date="2015" name="Genome Biol.">
        <title>Comparative genomics of Steinernema reveals deeply conserved gene regulatory networks.</title>
        <authorList>
            <person name="Dillman A.R."/>
            <person name="Macchietto M."/>
            <person name="Porter C.F."/>
            <person name="Rogers A."/>
            <person name="Williams B."/>
            <person name="Antoshechkin I."/>
            <person name="Lee M.M."/>
            <person name="Goodwin Z."/>
            <person name="Lu X."/>
            <person name="Lewis E.E."/>
            <person name="Goodrich-Blair H."/>
            <person name="Stock S.P."/>
            <person name="Adams B.J."/>
            <person name="Sternberg P.W."/>
            <person name="Mortazavi A."/>
        </authorList>
    </citation>
    <scope>NUCLEOTIDE SEQUENCE [LARGE SCALE GENOMIC DNA]</scope>
    <source>
        <strain evidence="9">ALL</strain>
    </source>
</reference>
<keyword evidence="6" id="KW-1015">Disulfide bond</keyword>
<protein>
    <recommendedName>
        <fullName evidence="3">acid phosphatase</fullName>
        <ecNumber evidence="3">3.1.3.2</ecNumber>
    </recommendedName>
</protein>
<dbReference type="InterPro" id="IPR050645">
    <property type="entry name" value="Histidine_acid_phosphatase"/>
</dbReference>
<proteinExistence type="inferred from homology"/>
<dbReference type="SUPFAM" id="SSF53254">
    <property type="entry name" value="Phosphoglycerate mutase-like"/>
    <property type="match status" value="1"/>
</dbReference>
<feature type="chain" id="PRO_5020685944" description="acid phosphatase" evidence="8">
    <location>
        <begin position="22"/>
        <end position="421"/>
    </location>
</feature>
<evidence type="ECO:0000256" key="3">
    <source>
        <dbReference type="ARBA" id="ARBA00012646"/>
    </source>
</evidence>
<comment type="catalytic activity">
    <reaction evidence="1">
        <text>a phosphate monoester + H2O = an alcohol + phosphate</text>
        <dbReference type="Rhea" id="RHEA:15017"/>
        <dbReference type="ChEBI" id="CHEBI:15377"/>
        <dbReference type="ChEBI" id="CHEBI:30879"/>
        <dbReference type="ChEBI" id="CHEBI:43474"/>
        <dbReference type="ChEBI" id="CHEBI:67140"/>
        <dbReference type="EC" id="3.1.3.2"/>
    </reaction>
</comment>
<evidence type="ECO:0000256" key="4">
    <source>
        <dbReference type="ARBA" id="ARBA00022729"/>
    </source>
</evidence>
<keyword evidence="7" id="KW-0325">Glycoprotein</keyword>
<feature type="signal peptide" evidence="8">
    <location>
        <begin position="1"/>
        <end position="21"/>
    </location>
</feature>
<organism evidence="9">
    <name type="scientific">Steinernema carpocapsae</name>
    <name type="common">Entomopathogenic nematode</name>
    <dbReference type="NCBI Taxonomy" id="34508"/>
    <lineage>
        <taxon>Eukaryota</taxon>
        <taxon>Metazoa</taxon>
        <taxon>Ecdysozoa</taxon>
        <taxon>Nematoda</taxon>
        <taxon>Chromadorea</taxon>
        <taxon>Rhabditida</taxon>
        <taxon>Tylenchina</taxon>
        <taxon>Panagrolaimomorpha</taxon>
        <taxon>Strongyloidoidea</taxon>
        <taxon>Steinernematidae</taxon>
        <taxon>Steinernema</taxon>
    </lineage>
</organism>
<evidence type="ECO:0000256" key="1">
    <source>
        <dbReference type="ARBA" id="ARBA00000032"/>
    </source>
</evidence>
<dbReference type="PANTHER" id="PTHR11567:SF211">
    <property type="entry name" value="PROSTATIC ACID PHOSPHATASE"/>
    <property type="match status" value="1"/>
</dbReference>
<dbReference type="STRING" id="34508.A0A4U5P8P5"/>
<name>A0A4U5P8P5_STECR</name>
<reference evidence="9" key="3">
    <citation type="journal article" date="2019" name="G3 (Bethesda)">
        <title>Hybrid Assembly of the Genome of the Entomopathogenic Nematode Steinernema carpocapsae Identifies the X-Chromosome.</title>
        <authorList>
            <person name="Serra L."/>
            <person name="Macchietto M."/>
            <person name="Macias-Munoz A."/>
            <person name="McGill C.J."/>
            <person name="Rodriguez I.M."/>
            <person name="Rodriguez B."/>
            <person name="Murad R."/>
            <person name="Mortazavi A."/>
        </authorList>
    </citation>
    <scope>NUCLEOTIDE SEQUENCE</scope>
    <source>
        <strain evidence="9">ALL</strain>
    </source>
</reference>
<dbReference type="PROSITE" id="PS00778">
    <property type="entry name" value="HIS_ACID_PHOSPHAT_2"/>
    <property type="match status" value="1"/>
</dbReference>
<dbReference type="EMBL" id="AZBU02000002">
    <property type="protein sequence ID" value="TKR92244.1"/>
    <property type="molecule type" value="Genomic_DNA"/>
</dbReference>
<dbReference type="PANTHER" id="PTHR11567">
    <property type="entry name" value="ACID PHOSPHATASE-RELATED"/>
    <property type="match status" value="1"/>
</dbReference>
<dbReference type="InterPro" id="IPR000560">
    <property type="entry name" value="His_Pase_clade-2"/>
</dbReference>
<evidence type="ECO:0000256" key="5">
    <source>
        <dbReference type="ARBA" id="ARBA00022801"/>
    </source>
</evidence>
<evidence type="ECO:0000256" key="2">
    <source>
        <dbReference type="ARBA" id="ARBA00005375"/>
    </source>
</evidence>
<dbReference type="EC" id="3.1.3.2" evidence="3"/>
<comment type="similarity">
    <text evidence="2">Belongs to the histidine acid phosphatase family.</text>
</comment>
<dbReference type="Pfam" id="PF00328">
    <property type="entry name" value="His_Phos_2"/>
    <property type="match status" value="1"/>
</dbReference>
<reference evidence="9" key="1">
    <citation type="submission" date="2013-11" db="EMBL/GenBank/DDBJ databases">
        <authorList>
            <person name="Sternberg P."/>
            <person name="Dillman A."/>
            <person name="Macchietto M."/>
        </authorList>
    </citation>
    <scope>NUCLEOTIDE SEQUENCE</scope>
    <source>
        <strain evidence="9">ALL</strain>
    </source>
</reference>
<gene>
    <name evidence="9" type="ORF">L596_006935</name>
</gene>
<dbReference type="Gene3D" id="3.40.50.1240">
    <property type="entry name" value="Phosphoglycerate mutase-like"/>
    <property type="match status" value="1"/>
</dbReference>
<keyword evidence="5" id="KW-0378">Hydrolase</keyword>
<evidence type="ECO:0000256" key="8">
    <source>
        <dbReference type="SAM" id="SignalP"/>
    </source>
</evidence>
<comment type="caution">
    <text evidence="9">The sequence shown here is derived from an EMBL/GenBank/DDBJ whole genome shotgun (WGS) entry which is preliminary data.</text>
</comment>
<evidence type="ECO:0000256" key="6">
    <source>
        <dbReference type="ARBA" id="ARBA00023157"/>
    </source>
</evidence>
<dbReference type="AlphaFoldDB" id="A0A4U5P8P5"/>
<dbReference type="OrthoDB" id="258392at2759"/>
<dbReference type="GO" id="GO:0003993">
    <property type="term" value="F:acid phosphatase activity"/>
    <property type="evidence" value="ECO:0007669"/>
    <property type="project" value="UniProtKB-EC"/>
</dbReference>
<evidence type="ECO:0000313" key="9">
    <source>
        <dbReference type="EMBL" id="TKR92244.1"/>
    </source>
</evidence>
<accession>A0A4U5P8P5</accession>
<evidence type="ECO:0000256" key="7">
    <source>
        <dbReference type="ARBA" id="ARBA00023180"/>
    </source>
</evidence>
<keyword evidence="4 8" id="KW-0732">Signal</keyword>